<protein>
    <recommendedName>
        <fullName evidence="7">Hydroxyacylglutathione hydrolase</fullName>
        <ecNumber evidence="7">3.1.2.6</ecNumber>
    </recommendedName>
    <alternativeName>
        <fullName evidence="7">Glyoxalase II</fullName>
        <shortName evidence="7">Glx II</shortName>
    </alternativeName>
</protein>
<dbReference type="AlphaFoldDB" id="A0A126UVI8"/>
<feature type="binding site" evidence="7">
    <location>
        <position position="132"/>
    </location>
    <ligand>
        <name>Zn(2+)</name>
        <dbReference type="ChEBI" id="CHEBI:29105"/>
        <label>1</label>
    </ligand>
</feature>
<dbReference type="KEGG" id="hat:RC74_01240"/>
<dbReference type="CDD" id="cd07723">
    <property type="entry name" value="hydroxyacylglutathione_hydrolase_MBL-fold"/>
    <property type="match status" value="1"/>
</dbReference>
<keyword evidence="10" id="KW-1185">Reference proteome</keyword>
<dbReference type="PANTHER" id="PTHR43705:SF1">
    <property type="entry name" value="HYDROXYACYLGLUTATHIONE HYDROLASE GLOB"/>
    <property type="match status" value="1"/>
</dbReference>
<dbReference type="Pfam" id="PF00753">
    <property type="entry name" value="Lactamase_B"/>
    <property type="match status" value="1"/>
</dbReference>
<evidence type="ECO:0000256" key="6">
    <source>
        <dbReference type="ARBA" id="ARBA00022833"/>
    </source>
</evidence>
<dbReference type="Gene3D" id="3.60.15.10">
    <property type="entry name" value="Ribonuclease Z/Hydroxyacylglutathione hydrolase-like"/>
    <property type="match status" value="1"/>
</dbReference>
<comment type="similarity">
    <text evidence="3 7">Belongs to the metallo-beta-lactamase superfamily. Glyoxalase II family.</text>
</comment>
<evidence type="ECO:0000259" key="8">
    <source>
        <dbReference type="SMART" id="SM00849"/>
    </source>
</evidence>
<dbReference type="EC" id="3.1.2.6" evidence="7"/>
<dbReference type="UniPathway" id="UPA00619">
    <property type="reaction ID" value="UER00676"/>
</dbReference>
<comment type="cofactor">
    <cofactor evidence="7">
        <name>Zn(2+)</name>
        <dbReference type="ChEBI" id="CHEBI:29105"/>
    </cofactor>
    <text evidence="7">Binds 2 Zn(2+) ions per subunit.</text>
</comment>
<dbReference type="SUPFAM" id="SSF56281">
    <property type="entry name" value="Metallo-hydrolase/oxidoreductase"/>
    <property type="match status" value="1"/>
</dbReference>
<feature type="binding site" evidence="7">
    <location>
        <position position="60"/>
    </location>
    <ligand>
        <name>Zn(2+)</name>
        <dbReference type="ChEBI" id="CHEBI:29105"/>
        <label>2</label>
    </ligand>
</feature>
<name>A0A126UVI8_9RHOB</name>
<feature type="binding site" evidence="7">
    <location>
        <position position="132"/>
    </location>
    <ligand>
        <name>Zn(2+)</name>
        <dbReference type="ChEBI" id="CHEBI:29105"/>
        <label>2</label>
    </ligand>
</feature>
<evidence type="ECO:0000256" key="2">
    <source>
        <dbReference type="ARBA" id="ARBA00004963"/>
    </source>
</evidence>
<dbReference type="RefSeq" id="WP_039004405.1">
    <property type="nucleotide sequence ID" value="NZ_CP014327.1"/>
</dbReference>
<evidence type="ECO:0000313" key="9">
    <source>
        <dbReference type="EMBL" id="AML50082.1"/>
    </source>
</evidence>
<dbReference type="InterPro" id="IPR001279">
    <property type="entry name" value="Metallo-B-lactamas"/>
</dbReference>
<dbReference type="GO" id="GO:0019243">
    <property type="term" value="P:methylglyoxal catabolic process to D-lactate via S-lactoyl-glutathione"/>
    <property type="evidence" value="ECO:0007669"/>
    <property type="project" value="UniProtKB-UniRule"/>
</dbReference>
<dbReference type="HAMAP" id="MF_01374">
    <property type="entry name" value="Glyoxalase_2"/>
    <property type="match status" value="1"/>
</dbReference>
<feature type="binding site" evidence="7">
    <location>
        <position position="113"/>
    </location>
    <ligand>
        <name>Zn(2+)</name>
        <dbReference type="ChEBI" id="CHEBI:29105"/>
        <label>1</label>
    </ligand>
</feature>
<dbReference type="Proteomes" id="UP000070371">
    <property type="component" value="Chromosome"/>
</dbReference>
<evidence type="ECO:0000256" key="7">
    <source>
        <dbReference type="HAMAP-Rule" id="MF_01374"/>
    </source>
</evidence>
<dbReference type="Pfam" id="PF16123">
    <property type="entry name" value="HAGH_C"/>
    <property type="match status" value="1"/>
</dbReference>
<feature type="binding site" evidence="7">
    <location>
        <position position="170"/>
    </location>
    <ligand>
        <name>Zn(2+)</name>
        <dbReference type="ChEBI" id="CHEBI:29105"/>
        <label>2</label>
    </ligand>
</feature>
<evidence type="ECO:0000256" key="5">
    <source>
        <dbReference type="ARBA" id="ARBA00022801"/>
    </source>
</evidence>
<dbReference type="PANTHER" id="PTHR43705">
    <property type="entry name" value="HYDROXYACYLGLUTATHIONE HYDROLASE"/>
    <property type="match status" value="1"/>
</dbReference>
<dbReference type="GO" id="GO:0046872">
    <property type="term" value="F:metal ion binding"/>
    <property type="evidence" value="ECO:0007669"/>
    <property type="project" value="UniProtKB-KW"/>
</dbReference>
<feature type="binding site" evidence="7">
    <location>
        <position position="56"/>
    </location>
    <ligand>
        <name>Zn(2+)</name>
        <dbReference type="ChEBI" id="CHEBI:29105"/>
        <label>1</label>
    </ligand>
</feature>
<dbReference type="InterPro" id="IPR017782">
    <property type="entry name" value="Hydroxyacylglutathione_Hdrlase"/>
</dbReference>
<reference evidence="9 10" key="1">
    <citation type="submission" date="2016-02" db="EMBL/GenBank/DDBJ databases">
        <title>Complete genome sequence of Halocynthiibacter arcticus PAMC 20958t from arctic marine sediment.</title>
        <authorList>
            <person name="Lee Y.M."/>
            <person name="Baek K."/>
            <person name="Lee H.K."/>
            <person name="Shin S.C."/>
        </authorList>
    </citation>
    <scope>NUCLEOTIDE SEQUENCE [LARGE SCALE GENOMIC DNA]</scope>
    <source>
        <strain evidence="9">PAMC 20958</strain>
    </source>
</reference>
<dbReference type="InterPro" id="IPR050110">
    <property type="entry name" value="Glyoxalase_II_hydrolase"/>
</dbReference>
<evidence type="ECO:0000256" key="4">
    <source>
        <dbReference type="ARBA" id="ARBA00022723"/>
    </source>
</evidence>
<gene>
    <name evidence="7" type="primary">gloB</name>
    <name evidence="9" type="ORF">RC74_01240</name>
</gene>
<evidence type="ECO:0000256" key="3">
    <source>
        <dbReference type="ARBA" id="ARBA00006759"/>
    </source>
</evidence>
<comment type="subunit">
    <text evidence="7">Monomer.</text>
</comment>
<dbReference type="NCBIfam" id="TIGR03413">
    <property type="entry name" value="GSH_gloB"/>
    <property type="match status" value="1"/>
</dbReference>
<feature type="binding site" evidence="7">
    <location>
        <position position="61"/>
    </location>
    <ligand>
        <name>Zn(2+)</name>
        <dbReference type="ChEBI" id="CHEBI:29105"/>
        <label>2</label>
    </ligand>
</feature>
<dbReference type="InterPro" id="IPR032282">
    <property type="entry name" value="HAGH_C"/>
</dbReference>
<dbReference type="SMART" id="SM00849">
    <property type="entry name" value="Lactamase_B"/>
    <property type="match status" value="1"/>
</dbReference>
<dbReference type="EMBL" id="CP014327">
    <property type="protein sequence ID" value="AML50082.1"/>
    <property type="molecule type" value="Genomic_DNA"/>
</dbReference>
<keyword evidence="5 7" id="KW-0378">Hydrolase</keyword>
<keyword evidence="4 7" id="KW-0479">Metal-binding</keyword>
<comment type="catalytic activity">
    <reaction evidence="1 7">
        <text>an S-(2-hydroxyacyl)glutathione + H2O = a 2-hydroxy carboxylate + glutathione + H(+)</text>
        <dbReference type="Rhea" id="RHEA:21864"/>
        <dbReference type="ChEBI" id="CHEBI:15377"/>
        <dbReference type="ChEBI" id="CHEBI:15378"/>
        <dbReference type="ChEBI" id="CHEBI:57925"/>
        <dbReference type="ChEBI" id="CHEBI:58896"/>
        <dbReference type="ChEBI" id="CHEBI:71261"/>
        <dbReference type="EC" id="3.1.2.6"/>
    </reaction>
</comment>
<dbReference type="GO" id="GO:0004416">
    <property type="term" value="F:hydroxyacylglutathione hydrolase activity"/>
    <property type="evidence" value="ECO:0007669"/>
    <property type="project" value="UniProtKB-UniRule"/>
</dbReference>
<comment type="function">
    <text evidence="7">Thiolesterase that catalyzes the hydrolysis of S-D-lactoyl-glutathione to form glutathione and D-lactic acid.</text>
</comment>
<dbReference type="PIRSF" id="PIRSF005457">
    <property type="entry name" value="Glx"/>
    <property type="match status" value="1"/>
</dbReference>
<feature type="domain" description="Metallo-beta-lactamase" evidence="8">
    <location>
        <begin position="13"/>
        <end position="170"/>
    </location>
</feature>
<keyword evidence="6 7" id="KW-0862">Zinc</keyword>
<dbReference type="STRING" id="1579316.RC74_01240"/>
<organism evidence="9 10">
    <name type="scientific">Falsihalocynthiibacter arcticus</name>
    <dbReference type="NCBI Taxonomy" id="1579316"/>
    <lineage>
        <taxon>Bacteria</taxon>
        <taxon>Pseudomonadati</taxon>
        <taxon>Pseudomonadota</taxon>
        <taxon>Alphaproteobacteria</taxon>
        <taxon>Rhodobacterales</taxon>
        <taxon>Roseobacteraceae</taxon>
        <taxon>Falsihalocynthiibacter</taxon>
    </lineage>
</organism>
<dbReference type="OrthoDB" id="9802248at2"/>
<comment type="pathway">
    <text evidence="2 7">Secondary metabolite metabolism; methylglyoxal degradation; (R)-lactate from methylglyoxal: step 2/2.</text>
</comment>
<dbReference type="InterPro" id="IPR035680">
    <property type="entry name" value="Clx_II_MBL"/>
</dbReference>
<sequence>MPLEIVTIPCLKDNYAYLIHNSETGETALVDIPEAAPIEAVLAQKGWTLTDILITHHHWDHIDGLEALSVGKARIIGAKADAHRLPPLTLAVEDNSVLTICGESVQILDVSGHTIGHIAFYFRKTGTIFTADSLMVMGCGRLFEGSPEMMLGSMEKFAKMPDTTLLYSGHEYTAHNANFALTVDPENTALITRITEISAARDAGLPTIPSTLGQERATNPFLRYEDAHIRATLNLQEASNVEVFAELRTRRNGF</sequence>
<evidence type="ECO:0000256" key="1">
    <source>
        <dbReference type="ARBA" id="ARBA00001623"/>
    </source>
</evidence>
<feature type="binding site" evidence="7">
    <location>
        <position position="58"/>
    </location>
    <ligand>
        <name>Zn(2+)</name>
        <dbReference type="ChEBI" id="CHEBI:29105"/>
        <label>1</label>
    </ligand>
</feature>
<dbReference type="InterPro" id="IPR036866">
    <property type="entry name" value="RibonucZ/Hydroxyglut_hydro"/>
</dbReference>
<proteinExistence type="inferred from homology"/>
<accession>A0A126UVI8</accession>
<evidence type="ECO:0000313" key="10">
    <source>
        <dbReference type="Proteomes" id="UP000070371"/>
    </source>
</evidence>